<dbReference type="PROSITE" id="PS01031">
    <property type="entry name" value="SHSP"/>
    <property type="match status" value="1"/>
</dbReference>
<dbReference type="InterPro" id="IPR031107">
    <property type="entry name" value="Small_HSP"/>
</dbReference>
<dbReference type="PANTHER" id="PTHR11527">
    <property type="entry name" value="HEAT-SHOCK PROTEIN 20 FAMILY MEMBER"/>
    <property type="match status" value="1"/>
</dbReference>
<evidence type="ECO:0000256" key="4">
    <source>
        <dbReference type="SAM" id="MobiDB-lite"/>
    </source>
</evidence>
<evidence type="ECO:0000259" key="5">
    <source>
        <dbReference type="PROSITE" id="PS01031"/>
    </source>
</evidence>
<evidence type="ECO:0000313" key="6">
    <source>
        <dbReference type="EMBL" id="CZT20071.1"/>
    </source>
</evidence>
<evidence type="ECO:0000256" key="1">
    <source>
        <dbReference type="ARBA" id="ARBA00023016"/>
    </source>
</evidence>
<keyword evidence="1" id="KW-0346">Stress response</keyword>
<dbReference type="GeneID" id="35601075"/>
<dbReference type="Gene3D" id="2.60.40.790">
    <property type="match status" value="1"/>
</dbReference>
<proteinExistence type="inferred from homology"/>
<name>A0A2D3UU49_9PEZI</name>
<sequence length="303" mass="32321">MAPSVRYYNQTAPFWDFIASLEEQGITGNNDVNDDTSRREETSTNENERGANPWSEGGWATFPWGPVPHRGRHGPPGPAAGASDPEEGSSQPKGPPPPPSDEKHDEAPRAGPSHAHGHHGPHRGPGSRGGPCSGKGRGGGGGGGWGGRGRGRFHPYASGPFGAFADMFQSQVFGGPEGNENKHNSEDFHPDVDIFDTSESFVVHVSLPGAKKEDVGVNWDAEKSELSIAGVVHRPGDEEFLKTLALDERKVGAFERKVRLGSRANPASIDIDGITARMEDGVLTVEVPKLDAGYVEIKKVDIE</sequence>
<feature type="compositionally biased region" description="Basic and acidic residues" evidence="4">
    <location>
        <begin position="35"/>
        <end position="49"/>
    </location>
</feature>
<dbReference type="EMBL" id="FJUY01000008">
    <property type="protein sequence ID" value="CZT20071.1"/>
    <property type="molecule type" value="Genomic_DNA"/>
</dbReference>
<keyword evidence="7" id="KW-1185">Reference proteome</keyword>
<dbReference type="InterPro" id="IPR008978">
    <property type="entry name" value="HSP20-like_chaperone"/>
</dbReference>
<comment type="similarity">
    <text evidence="2 3">Belongs to the small heat shock protein (HSP20) family.</text>
</comment>
<evidence type="ECO:0000256" key="3">
    <source>
        <dbReference type="RuleBase" id="RU003616"/>
    </source>
</evidence>
<accession>A0A2D3UU49</accession>
<feature type="compositionally biased region" description="Gly residues" evidence="4">
    <location>
        <begin position="126"/>
        <end position="148"/>
    </location>
</feature>
<evidence type="ECO:0000313" key="7">
    <source>
        <dbReference type="Proteomes" id="UP000225277"/>
    </source>
</evidence>
<reference evidence="6 7" key="1">
    <citation type="submission" date="2016-03" db="EMBL/GenBank/DDBJ databases">
        <authorList>
            <person name="Ploux O."/>
        </authorList>
    </citation>
    <scope>NUCLEOTIDE SEQUENCE [LARGE SCALE GENOMIC DNA]</scope>
    <source>
        <strain evidence="6 7">URUG2</strain>
    </source>
</reference>
<dbReference type="InterPro" id="IPR002068">
    <property type="entry name" value="A-crystallin/Hsp20_dom"/>
</dbReference>
<dbReference type="Proteomes" id="UP000225277">
    <property type="component" value="Unassembled WGS sequence"/>
</dbReference>
<dbReference type="RefSeq" id="XP_023626960.1">
    <property type="nucleotide sequence ID" value="XM_023771192.1"/>
</dbReference>
<evidence type="ECO:0000256" key="2">
    <source>
        <dbReference type="PROSITE-ProRule" id="PRU00285"/>
    </source>
</evidence>
<dbReference type="OrthoDB" id="5511210at2759"/>
<organism evidence="6 7">
    <name type="scientific">Ramularia collo-cygni</name>
    <dbReference type="NCBI Taxonomy" id="112498"/>
    <lineage>
        <taxon>Eukaryota</taxon>
        <taxon>Fungi</taxon>
        <taxon>Dikarya</taxon>
        <taxon>Ascomycota</taxon>
        <taxon>Pezizomycotina</taxon>
        <taxon>Dothideomycetes</taxon>
        <taxon>Dothideomycetidae</taxon>
        <taxon>Mycosphaerellales</taxon>
        <taxon>Mycosphaerellaceae</taxon>
        <taxon>Ramularia</taxon>
    </lineage>
</organism>
<dbReference type="Pfam" id="PF00011">
    <property type="entry name" value="HSP20"/>
    <property type="match status" value="1"/>
</dbReference>
<dbReference type="STRING" id="112498.A0A2D3UU49"/>
<dbReference type="CDD" id="cd06464">
    <property type="entry name" value="ACD_sHsps-like"/>
    <property type="match status" value="1"/>
</dbReference>
<dbReference type="SUPFAM" id="SSF49764">
    <property type="entry name" value="HSP20-like chaperones"/>
    <property type="match status" value="1"/>
</dbReference>
<gene>
    <name evidence="6" type="ORF">RCC_05928</name>
</gene>
<dbReference type="AlphaFoldDB" id="A0A2D3UU49"/>
<feature type="domain" description="SHSP" evidence="5">
    <location>
        <begin position="183"/>
        <end position="303"/>
    </location>
</feature>
<feature type="region of interest" description="Disordered" evidence="4">
    <location>
        <begin position="26"/>
        <end position="151"/>
    </location>
</feature>
<protein>
    <recommendedName>
        <fullName evidence="5">SHSP domain-containing protein</fullName>
    </recommendedName>
</protein>